<comment type="caution">
    <text evidence="1">The sequence shown here is derived from an EMBL/GenBank/DDBJ whole genome shotgun (WGS) entry which is preliminary data.</text>
</comment>
<dbReference type="Proteomes" id="UP000478052">
    <property type="component" value="Unassembled WGS sequence"/>
</dbReference>
<dbReference type="OrthoDB" id="10634246at2759"/>
<keyword evidence="2" id="KW-1185">Reference proteome</keyword>
<dbReference type="EMBL" id="VUJU01000696">
    <property type="protein sequence ID" value="KAF0768825.1"/>
    <property type="molecule type" value="Genomic_DNA"/>
</dbReference>
<dbReference type="AlphaFoldDB" id="A0A6G0ZDQ5"/>
<evidence type="ECO:0000313" key="2">
    <source>
        <dbReference type="Proteomes" id="UP000478052"/>
    </source>
</evidence>
<accession>A0A6G0ZDQ5</accession>
<sequence>MVITINNSKAGHLAIDEYKFERVDNFKYLVVDINKDADSHIEINIRVAAANRCYFRLVPLFKSNGL</sequence>
<proteinExistence type="predicted"/>
<evidence type="ECO:0000313" key="1">
    <source>
        <dbReference type="EMBL" id="KAF0768825.1"/>
    </source>
</evidence>
<reference evidence="1 2" key="1">
    <citation type="submission" date="2019-08" db="EMBL/GenBank/DDBJ databases">
        <title>Whole genome of Aphis craccivora.</title>
        <authorList>
            <person name="Voronova N.V."/>
            <person name="Shulinski R.S."/>
            <person name="Bandarenka Y.V."/>
            <person name="Zhorov D.G."/>
            <person name="Warner D."/>
        </authorList>
    </citation>
    <scope>NUCLEOTIDE SEQUENCE [LARGE SCALE GENOMIC DNA]</scope>
    <source>
        <strain evidence="1">180601</strain>
        <tissue evidence="1">Whole Body</tissue>
    </source>
</reference>
<organism evidence="1 2">
    <name type="scientific">Aphis craccivora</name>
    <name type="common">Cowpea aphid</name>
    <dbReference type="NCBI Taxonomy" id="307492"/>
    <lineage>
        <taxon>Eukaryota</taxon>
        <taxon>Metazoa</taxon>
        <taxon>Ecdysozoa</taxon>
        <taxon>Arthropoda</taxon>
        <taxon>Hexapoda</taxon>
        <taxon>Insecta</taxon>
        <taxon>Pterygota</taxon>
        <taxon>Neoptera</taxon>
        <taxon>Paraneoptera</taxon>
        <taxon>Hemiptera</taxon>
        <taxon>Sternorrhyncha</taxon>
        <taxon>Aphidomorpha</taxon>
        <taxon>Aphidoidea</taxon>
        <taxon>Aphididae</taxon>
        <taxon>Aphidini</taxon>
        <taxon>Aphis</taxon>
        <taxon>Aphis</taxon>
    </lineage>
</organism>
<protein>
    <submittedName>
        <fullName evidence="1">Uncharacterized protein</fullName>
    </submittedName>
</protein>
<name>A0A6G0ZDQ5_APHCR</name>
<gene>
    <name evidence="1" type="ORF">FWK35_00009268</name>
</gene>